<evidence type="ECO:0000313" key="16">
    <source>
        <dbReference type="Proteomes" id="UP001166674"/>
    </source>
</evidence>
<dbReference type="InterPro" id="IPR019775">
    <property type="entry name" value="WD40_repeat_CS"/>
</dbReference>
<keyword evidence="9" id="KW-0524">Neurogenesis</keyword>
<evidence type="ECO:0000256" key="13">
    <source>
        <dbReference type="PROSITE-ProRule" id="PRU00221"/>
    </source>
</evidence>
<feature type="repeat" description="WD" evidence="13">
    <location>
        <begin position="163"/>
        <end position="204"/>
    </location>
</feature>
<evidence type="ECO:0000256" key="11">
    <source>
        <dbReference type="ARBA" id="ARBA00023212"/>
    </source>
</evidence>
<keyword evidence="16" id="KW-1185">Reference proteome</keyword>
<evidence type="ECO:0000256" key="7">
    <source>
        <dbReference type="ARBA" id="ARBA00022737"/>
    </source>
</evidence>
<dbReference type="InterPro" id="IPR056795">
    <property type="entry name" value="PAC1-like_LisH-like_dom"/>
</dbReference>
<keyword evidence="7" id="KW-0677">Repeat</keyword>
<dbReference type="EMBL" id="JAATJV010443100">
    <property type="protein sequence ID" value="MBZ3890766.1"/>
    <property type="molecule type" value="Genomic_DNA"/>
</dbReference>
<dbReference type="SUPFAM" id="SSF50978">
    <property type="entry name" value="WD40 repeat-like"/>
    <property type="match status" value="1"/>
</dbReference>
<keyword evidence="3" id="KW-0963">Cytoplasm</keyword>
<evidence type="ECO:0000256" key="6">
    <source>
        <dbReference type="ARBA" id="ARBA00022701"/>
    </source>
</evidence>
<keyword evidence="10" id="KW-0175">Coiled coil</keyword>
<keyword evidence="2" id="KW-0813">Transport</keyword>
<sequence length="355" mass="40617">MVLSQRQRDELNRAIADYLRSNGYEEAYSVFKKEAELDMVMELESKLNEAKEEFTSGGPLGQKRDPKEWIPRPPEKYALSGHRSPVTRVIFHPVFSVMVSASEDATIKVWDYETGDFERTLKGHTDSVQDISFDHSGKLLASCSADMTIKLWDFQGFECIRTMHGHDHNVSSVAIMPNGDHIVSASRDKTIKMWEVQTGYCVKTFTGHREWVRMVRPNQDGTLIASCSNDQTVRVWVVATKECKAELREHEHVVECISWAPESSYSSISEATGSEVGHDNWVRGVLFHSGGKFILSCADDKTLRVWDYKNKRCMKTLNAHEHFVTSLGMYSYEVFIKFWSARCNKVLCNFVDFSR</sequence>
<dbReference type="InterPro" id="IPR036322">
    <property type="entry name" value="WD40_repeat_dom_sf"/>
</dbReference>
<dbReference type="InterPro" id="IPR020472">
    <property type="entry name" value="WD40_PAC1"/>
</dbReference>
<evidence type="ECO:0000256" key="2">
    <source>
        <dbReference type="ARBA" id="ARBA00022448"/>
    </source>
</evidence>
<dbReference type="InterPro" id="IPR037190">
    <property type="entry name" value="LIS1_N"/>
</dbReference>
<dbReference type="SMART" id="SM00320">
    <property type="entry name" value="WD40"/>
    <property type="match status" value="5"/>
</dbReference>
<dbReference type="Proteomes" id="UP001166674">
    <property type="component" value="Unassembled WGS sequence"/>
</dbReference>
<evidence type="ECO:0000256" key="3">
    <source>
        <dbReference type="ARBA" id="ARBA00022490"/>
    </source>
</evidence>
<comment type="caution">
    <text evidence="15">The sequence shown here is derived from an EMBL/GenBank/DDBJ whole genome shotgun (WGS) entry which is preliminary data.</text>
</comment>
<dbReference type="Pfam" id="PF00400">
    <property type="entry name" value="WD40"/>
    <property type="match status" value="5"/>
</dbReference>
<dbReference type="SUPFAM" id="SSF109925">
    <property type="entry name" value="Lissencephaly-1 protein (Lis-1, PAF-AH alpha) N-terminal domain"/>
    <property type="match status" value="1"/>
</dbReference>
<feature type="domain" description="PAC1-like LisH-like dimerisation" evidence="14">
    <location>
        <begin position="5"/>
        <end position="38"/>
    </location>
</feature>
<dbReference type="Pfam" id="PF24951">
    <property type="entry name" value="LisH_PAC1"/>
    <property type="match status" value="1"/>
</dbReference>
<organism evidence="15 16">
    <name type="scientific">Sciurus carolinensis</name>
    <name type="common">Eastern gray squirrel</name>
    <dbReference type="NCBI Taxonomy" id="30640"/>
    <lineage>
        <taxon>Eukaryota</taxon>
        <taxon>Metazoa</taxon>
        <taxon>Chordata</taxon>
        <taxon>Craniata</taxon>
        <taxon>Vertebrata</taxon>
        <taxon>Euteleostomi</taxon>
        <taxon>Mammalia</taxon>
        <taxon>Eutheria</taxon>
        <taxon>Euarchontoglires</taxon>
        <taxon>Glires</taxon>
        <taxon>Rodentia</taxon>
        <taxon>Sciuromorpha</taxon>
        <taxon>Sciuridae</taxon>
        <taxon>Sciurinae</taxon>
        <taxon>Sciurini</taxon>
        <taxon>Sciurus</taxon>
    </lineage>
</organism>
<dbReference type="CDD" id="cd00200">
    <property type="entry name" value="WD40"/>
    <property type="match status" value="1"/>
</dbReference>
<dbReference type="PROSITE" id="PS00678">
    <property type="entry name" value="WD_REPEATS_1"/>
    <property type="match status" value="2"/>
</dbReference>
<feature type="repeat" description="WD" evidence="13">
    <location>
        <begin position="275"/>
        <end position="316"/>
    </location>
</feature>
<gene>
    <name evidence="15" type="ORF">SUZIE_209600</name>
</gene>
<keyword evidence="5" id="KW-0132">Cell division</keyword>
<keyword evidence="6" id="KW-0493">Microtubule</keyword>
<evidence type="ECO:0000256" key="1">
    <source>
        <dbReference type="ARBA" id="ARBA00004245"/>
    </source>
</evidence>
<keyword evidence="4 13" id="KW-0853">WD repeat</keyword>
<comment type="subcellular location">
    <subcellularLocation>
        <location evidence="1">Cytoplasm</location>
        <location evidence="1">Cytoskeleton</location>
    </subcellularLocation>
</comment>
<evidence type="ECO:0000259" key="14">
    <source>
        <dbReference type="Pfam" id="PF24951"/>
    </source>
</evidence>
<keyword evidence="12" id="KW-0131">Cell cycle</keyword>
<accession>A0AA41NHY7</accession>
<dbReference type="Gene3D" id="2.130.10.10">
    <property type="entry name" value="YVTN repeat-like/Quinoprotein amine dehydrogenase"/>
    <property type="match status" value="1"/>
</dbReference>
<dbReference type="PIRSF" id="PIRSF037647">
    <property type="entry name" value="Dynein_regulator_Lis1"/>
    <property type="match status" value="1"/>
</dbReference>
<feature type="repeat" description="WD" evidence="13">
    <location>
        <begin position="79"/>
        <end position="120"/>
    </location>
</feature>
<dbReference type="InterPro" id="IPR006594">
    <property type="entry name" value="LisH"/>
</dbReference>
<dbReference type="GO" id="GO:0051301">
    <property type="term" value="P:cell division"/>
    <property type="evidence" value="ECO:0007669"/>
    <property type="project" value="UniProtKB-KW"/>
</dbReference>
<keyword evidence="11" id="KW-0206">Cytoskeleton</keyword>
<proteinExistence type="predicted"/>
<dbReference type="InterPro" id="IPR001680">
    <property type="entry name" value="WD40_rpt"/>
</dbReference>
<evidence type="ECO:0000256" key="8">
    <source>
        <dbReference type="ARBA" id="ARBA00022776"/>
    </source>
</evidence>
<evidence type="ECO:0000256" key="4">
    <source>
        <dbReference type="ARBA" id="ARBA00022574"/>
    </source>
</evidence>
<dbReference type="PANTHER" id="PTHR44129">
    <property type="entry name" value="WD REPEAT-CONTAINING PROTEIN POP1"/>
    <property type="match status" value="1"/>
</dbReference>
<dbReference type="GO" id="GO:0007399">
    <property type="term" value="P:nervous system development"/>
    <property type="evidence" value="ECO:0007669"/>
    <property type="project" value="UniProtKB-KW"/>
</dbReference>
<evidence type="ECO:0000256" key="5">
    <source>
        <dbReference type="ARBA" id="ARBA00022618"/>
    </source>
</evidence>
<evidence type="ECO:0000256" key="9">
    <source>
        <dbReference type="ARBA" id="ARBA00022902"/>
    </source>
</evidence>
<dbReference type="AlphaFoldDB" id="A0AA41NHY7"/>
<dbReference type="InterPro" id="IPR015943">
    <property type="entry name" value="WD40/YVTN_repeat-like_dom_sf"/>
</dbReference>
<keyword evidence="8" id="KW-0498">Mitosis</keyword>
<evidence type="ECO:0000256" key="12">
    <source>
        <dbReference type="ARBA" id="ARBA00023306"/>
    </source>
</evidence>
<dbReference type="Gene3D" id="1.20.960.30">
    <property type="match status" value="1"/>
</dbReference>
<dbReference type="SMART" id="SM00667">
    <property type="entry name" value="LisH"/>
    <property type="match status" value="1"/>
</dbReference>
<name>A0AA41NHY7_SCICA</name>
<evidence type="ECO:0000256" key="10">
    <source>
        <dbReference type="ARBA" id="ARBA00023054"/>
    </source>
</evidence>
<dbReference type="PROSITE" id="PS50082">
    <property type="entry name" value="WD_REPEATS_2"/>
    <property type="match status" value="5"/>
</dbReference>
<dbReference type="InterPro" id="IPR017252">
    <property type="entry name" value="Dynein_regulator_LIS1"/>
</dbReference>
<dbReference type="PRINTS" id="PR00320">
    <property type="entry name" value="GPROTEINBRPT"/>
</dbReference>
<dbReference type="PROSITE" id="PS50896">
    <property type="entry name" value="LISH"/>
    <property type="match status" value="1"/>
</dbReference>
<dbReference type="GO" id="GO:0005874">
    <property type="term" value="C:microtubule"/>
    <property type="evidence" value="ECO:0007669"/>
    <property type="project" value="UniProtKB-KW"/>
</dbReference>
<evidence type="ECO:0000313" key="15">
    <source>
        <dbReference type="EMBL" id="MBZ3890766.1"/>
    </source>
</evidence>
<reference evidence="15" key="1">
    <citation type="submission" date="2020-03" db="EMBL/GenBank/DDBJ databases">
        <title>Studies in the Genomics of Life Span.</title>
        <authorList>
            <person name="Glass D."/>
        </authorList>
    </citation>
    <scope>NUCLEOTIDE SEQUENCE</scope>
    <source>
        <strain evidence="15">SUZIE</strain>
        <tissue evidence="15">Muscle</tissue>
    </source>
</reference>
<feature type="repeat" description="WD" evidence="13">
    <location>
        <begin position="121"/>
        <end position="162"/>
    </location>
</feature>
<protein>
    <submittedName>
        <fullName evidence="15">Platelet-activating factor acetylhydrolase IB subunit alpha</fullName>
    </submittedName>
</protein>
<dbReference type="InterPro" id="IPR050349">
    <property type="entry name" value="WD_LIS1/nudF_dynein_reg"/>
</dbReference>
<dbReference type="PROSITE" id="PS50294">
    <property type="entry name" value="WD_REPEATS_REGION"/>
    <property type="match status" value="5"/>
</dbReference>
<feature type="repeat" description="WD" evidence="13">
    <location>
        <begin position="205"/>
        <end position="246"/>
    </location>
</feature>